<keyword evidence="9" id="KW-1185">Reference proteome</keyword>
<feature type="signal peptide" evidence="7">
    <location>
        <begin position="1"/>
        <end position="15"/>
    </location>
</feature>
<dbReference type="Gene3D" id="3.40.50.1820">
    <property type="entry name" value="alpha/beta hydrolase"/>
    <property type="match status" value="1"/>
</dbReference>
<keyword evidence="2" id="KW-0121">Carboxypeptidase</keyword>
<dbReference type="PANTHER" id="PTHR11802">
    <property type="entry name" value="SERINE PROTEASE FAMILY S10 SERINE CARBOXYPEPTIDASE"/>
    <property type="match status" value="1"/>
</dbReference>
<dbReference type="OrthoDB" id="443318at2759"/>
<proteinExistence type="inferred from homology"/>
<keyword evidence="5" id="KW-0378">Hydrolase</keyword>
<evidence type="ECO:0000256" key="3">
    <source>
        <dbReference type="ARBA" id="ARBA00022670"/>
    </source>
</evidence>
<evidence type="ECO:0000256" key="5">
    <source>
        <dbReference type="ARBA" id="ARBA00022801"/>
    </source>
</evidence>
<gene>
    <name evidence="8" type="ORF">SteCoe_16003</name>
</gene>
<accession>A0A1R2C2H0</accession>
<dbReference type="Pfam" id="PF00450">
    <property type="entry name" value="Peptidase_S10"/>
    <property type="match status" value="1"/>
</dbReference>
<dbReference type="EMBL" id="MPUH01000314">
    <property type="protein sequence ID" value="OMJ83149.1"/>
    <property type="molecule type" value="Genomic_DNA"/>
</dbReference>
<dbReference type="GO" id="GO:0006508">
    <property type="term" value="P:proteolysis"/>
    <property type="evidence" value="ECO:0007669"/>
    <property type="project" value="UniProtKB-KW"/>
</dbReference>
<keyword evidence="3" id="KW-0645">Protease</keyword>
<dbReference type="SUPFAM" id="SSF53474">
    <property type="entry name" value="alpha/beta-Hydrolases"/>
    <property type="match status" value="1"/>
</dbReference>
<reference evidence="8 9" key="1">
    <citation type="submission" date="2016-11" db="EMBL/GenBank/DDBJ databases">
        <title>The macronuclear genome of Stentor coeruleus: a giant cell with tiny introns.</title>
        <authorList>
            <person name="Slabodnick M."/>
            <person name="Ruby J.G."/>
            <person name="Reiff S.B."/>
            <person name="Swart E.C."/>
            <person name="Gosai S."/>
            <person name="Prabakaran S."/>
            <person name="Witkowska E."/>
            <person name="Larue G.E."/>
            <person name="Fisher S."/>
            <person name="Freeman R.M."/>
            <person name="Gunawardena J."/>
            <person name="Chu W."/>
            <person name="Stover N.A."/>
            <person name="Gregory B.D."/>
            <person name="Nowacki M."/>
            <person name="Derisi J."/>
            <person name="Roy S.W."/>
            <person name="Marshall W.F."/>
            <person name="Sood P."/>
        </authorList>
    </citation>
    <scope>NUCLEOTIDE SEQUENCE [LARGE SCALE GENOMIC DNA]</scope>
    <source>
        <strain evidence="8">WM001</strain>
    </source>
</reference>
<keyword evidence="4 7" id="KW-0732">Signal</keyword>
<dbReference type="PRINTS" id="PR00724">
    <property type="entry name" value="CRBOXYPTASEC"/>
</dbReference>
<dbReference type="AlphaFoldDB" id="A0A1R2C2H0"/>
<dbReference type="Proteomes" id="UP000187209">
    <property type="component" value="Unassembled WGS sequence"/>
</dbReference>
<organism evidence="8 9">
    <name type="scientific">Stentor coeruleus</name>
    <dbReference type="NCBI Taxonomy" id="5963"/>
    <lineage>
        <taxon>Eukaryota</taxon>
        <taxon>Sar</taxon>
        <taxon>Alveolata</taxon>
        <taxon>Ciliophora</taxon>
        <taxon>Postciliodesmatophora</taxon>
        <taxon>Heterotrichea</taxon>
        <taxon>Heterotrichida</taxon>
        <taxon>Stentoridae</taxon>
        <taxon>Stentor</taxon>
    </lineage>
</organism>
<evidence type="ECO:0000313" key="8">
    <source>
        <dbReference type="EMBL" id="OMJ83149.1"/>
    </source>
</evidence>
<evidence type="ECO:0000256" key="6">
    <source>
        <dbReference type="ARBA" id="ARBA00023180"/>
    </source>
</evidence>
<comment type="caution">
    <text evidence="8">The sequence shown here is derived from an EMBL/GenBank/DDBJ whole genome shotgun (WGS) entry which is preliminary data.</text>
</comment>
<name>A0A1R2C2H0_9CILI</name>
<evidence type="ECO:0000256" key="1">
    <source>
        <dbReference type="ARBA" id="ARBA00009431"/>
    </source>
</evidence>
<dbReference type="PANTHER" id="PTHR11802:SF3">
    <property type="entry name" value="RETINOID-INDUCIBLE SERINE CARBOXYPEPTIDASE"/>
    <property type="match status" value="1"/>
</dbReference>
<comment type="similarity">
    <text evidence="1">Belongs to the peptidase S10 family.</text>
</comment>
<evidence type="ECO:0000313" key="9">
    <source>
        <dbReference type="Proteomes" id="UP000187209"/>
    </source>
</evidence>
<evidence type="ECO:0000256" key="4">
    <source>
        <dbReference type="ARBA" id="ARBA00022729"/>
    </source>
</evidence>
<dbReference type="InterPro" id="IPR029058">
    <property type="entry name" value="AB_hydrolase_fold"/>
</dbReference>
<dbReference type="GO" id="GO:0004185">
    <property type="term" value="F:serine-type carboxypeptidase activity"/>
    <property type="evidence" value="ECO:0007669"/>
    <property type="project" value="InterPro"/>
</dbReference>
<sequence>MFLIALLTVFVQANTDKPFNILGFTGVAGEILMNPLTGSSIFFWQFNSQNGNITTDTRPLVIWTQGGPGCSSELGMLAEGISPIYIDDSGTPQPSSSTWITRVHLLSIDFPYGAGFSYASQYTDAMNTSVTATNYLYSFLQTLGLKYPTWFQRDVYWFGEDYSGRFVPQIASTILQNNQIPGNIVIKLKGIALGDPWLDAQYQTQYYDMSAFYMSLVNPQQQSILLSAEQNILTQIQAGNFSTAYSLFQLMIGQFESFSDNVDIFDTRTYTMPTFSGLSSYLNSNSTKSMLGIPLGSTWQICNPTVKAAFGNDSMINSTSILIPNLLSQIKVMIYHGEDDMYCNTPGLSHFLKSLNWPYIQNFMGSRRGTWSVMNNIAGYAQTYSNLTYIQVLDAGNQVGVKQPYALRDLAFRFIFNQGWN</sequence>
<evidence type="ECO:0000256" key="2">
    <source>
        <dbReference type="ARBA" id="ARBA00022645"/>
    </source>
</evidence>
<feature type="chain" id="PRO_5012638970" evidence="7">
    <location>
        <begin position="16"/>
        <end position="421"/>
    </location>
</feature>
<dbReference type="InterPro" id="IPR001563">
    <property type="entry name" value="Peptidase_S10"/>
</dbReference>
<evidence type="ECO:0000256" key="7">
    <source>
        <dbReference type="SAM" id="SignalP"/>
    </source>
</evidence>
<protein>
    <submittedName>
        <fullName evidence="8">Uncharacterized protein</fullName>
    </submittedName>
</protein>
<keyword evidence="6" id="KW-0325">Glycoprotein</keyword>